<accession>A0A432ZC27</accession>
<gene>
    <name evidence="2" type="ORF">CWI83_10355</name>
</gene>
<feature type="chain" id="PRO_5019236293" evidence="1">
    <location>
        <begin position="20"/>
        <end position="230"/>
    </location>
</feature>
<organism evidence="2 3">
    <name type="scientific">Pseudidiomarina taiwanensis</name>
    <dbReference type="NCBI Taxonomy" id="337250"/>
    <lineage>
        <taxon>Bacteria</taxon>
        <taxon>Pseudomonadati</taxon>
        <taxon>Pseudomonadota</taxon>
        <taxon>Gammaproteobacteria</taxon>
        <taxon>Alteromonadales</taxon>
        <taxon>Idiomarinaceae</taxon>
        <taxon>Pseudidiomarina</taxon>
    </lineage>
</organism>
<evidence type="ECO:0000313" key="3">
    <source>
        <dbReference type="Proteomes" id="UP000288279"/>
    </source>
</evidence>
<dbReference type="AlphaFoldDB" id="A0A432ZC27"/>
<keyword evidence="3" id="KW-1185">Reference proteome</keyword>
<dbReference type="Proteomes" id="UP000288279">
    <property type="component" value="Unassembled WGS sequence"/>
</dbReference>
<feature type="signal peptide" evidence="1">
    <location>
        <begin position="1"/>
        <end position="19"/>
    </location>
</feature>
<comment type="caution">
    <text evidence="2">The sequence shown here is derived from an EMBL/GenBank/DDBJ whole genome shotgun (WGS) entry which is preliminary data.</text>
</comment>
<evidence type="ECO:0000313" key="2">
    <source>
        <dbReference type="EMBL" id="RUO75523.1"/>
    </source>
</evidence>
<evidence type="ECO:0000256" key="1">
    <source>
        <dbReference type="SAM" id="SignalP"/>
    </source>
</evidence>
<protein>
    <submittedName>
        <fullName evidence="2">Uncharacterized protein</fullName>
    </submittedName>
</protein>
<proteinExistence type="predicted"/>
<name>A0A432ZC27_9GAMM</name>
<sequence>MLPIAVVFLLFTITAIQFAATEQVQQQRLLQMNQYAATIGFWQHALHIYRKKYGVWPTDLLELRNHLGIQTQPDANLTGSISGPFFQLQIEQVAKELSPWFKQLWGKFVKHFHDGHVEIVISPQLTTEFTDHYIARSGLLPTPSQTALSLTEHKLVQVGALTAELVQIEHLKSGLNSSARLESTSALIAELELETITIEQTTLRNLIDQAQHLYLLLSNCMASKCGAAAS</sequence>
<dbReference type="EMBL" id="PIQG01000006">
    <property type="protein sequence ID" value="RUO75523.1"/>
    <property type="molecule type" value="Genomic_DNA"/>
</dbReference>
<keyword evidence="1" id="KW-0732">Signal</keyword>
<reference evidence="2 3" key="1">
    <citation type="journal article" date="2011" name="Front. Microbiol.">
        <title>Genomic signatures of strain selection and enhancement in Bacillus atrophaeus var. globigii, a historical biowarfare simulant.</title>
        <authorList>
            <person name="Gibbons H.S."/>
            <person name="Broomall S.M."/>
            <person name="McNew L.A."/>
            <person name="Daligault H."/>
            <person name="Chapman C."/>
            <person name="Bruce D."/>
            <person name="Karavis M."/>
            <person name="Krepps M."/>
            <person name="McGregor P.A."/>
            <person name="Hong C."/>
            <person name="Park K.H."/>
            <person name="Akmal A."/>
            <person name="Feldman A."/>
            <person name="Lin J.S."/>
            <person name="Chang W.E."/>
            <person name="Higgs B.W."/>
            <person name="Demirev P."/>
            <person name="Lindquist J."/>
            <person name="Liem A."/>
            <person name="Fochler E."/>
            <person name="Read T.D."/>
            <person name="Tapia R."/>
            <person name="Johnson S."/>
            <person name="Bishop-Lilly K.A."/>
            <person name="Detter C."/>
            <person name="Han C."/>
            <person name="Sozhamannan S."/>
            <person name="Rosenzweig C.N."/>
            <person name="Skowronski E.W."/>
        </authorList>
    </citation>
    <scope>NUCLEOTIDE SEQUENCE [LARGE SCALE GENOMIC DNA]</scope>
    <source>
        <strain evidence="2 3">PIT1</strain>
    </source>
</reference>